<comment type="caution">
    <text evidence="2">The sequence shown here is derived from an EMBL/GenBank/DDBJ whole genome shotgun (WGS) entry which is preliminary data.</text>
</comment>
<evidence type="ECO:0000313" key="2">
    <source>
        <dbReference type="EMBL" id="MBO8442432.1"/>
    </source>
</evidence>
<feature type="transmembrane region" description="Helical" evidence="1">
    <location>
        <begin position="42"/>
        <end position="72"/>
    </location>
</feature>
<keyword evidence="1" id="KW-0472">Membrane</keyword>
<feature type="transmembrane region" description="Helical" evidence="1">
    <location>
        <begin position="179"/>
        <end position="200"/>
    </location>
</feature>
<name>A0A9D9E870_9SPIR</name>
<accession>A0A9D9E870</accession>
<reference evidence="2" key="2">
    <citation type="journal article" date="2021" name="PeerJ">
        <title>Extensive microbial diversity within the chicken gut microbiome revealed by metagenomics and culture.</title>
        <authorList>
            <person name="Gilroy R."/>
            <person name="Ravi A."/>
            <person name="Getino M."/>
            <person name="Pursley I."/>
            <person name="Horton D.L."/>
            <person name="Alikhan N.F."/>
            <person name="Baker D."/>
            <person name="Gharbi K."/>
            <person name="Hall N."/>
            <person name="Watson M."/>
            <person name="Adriaenssens E.M."/>
            <person name="Foster-Nyarko E."/>
            <person name="Jarju S."/>
            <person name="Secka A."/>
            <person name="Antonio M."/>
            <person name="Oren A."/>
            <person name="Chaudhuri R.R."/>
            <person name="La Ragione R."/>
            <person name="Hildebrand F."/>
            <person name="Pallen M.J."/>
        </authorList>
    </citation>
    <scope>NUCLEOTIDE SEQUENCE</scope>
    <source>
        <strain evidence="2">11167</strain>
    </source>
</reference>
<keyword evidence="1" id="KW-0812">Transmembrane</keyword>
<dbReference type="PANTHER" id="PTHR36111">
    <property type="entry name" value="INNER MEMBRANE PROTEIN-RELATED"/>
    <property type="match status" value="1"/>
</dbReference>
<evidence type="ECO:0000313" key="3">
    <source>
        <dbReference type="Proteomes" id="UP000823633"/>
    </source>
</evidence>
<feature type="transmembrane region" description="Helical" evidence="1">
    <location>
        <begin position="207"/>
        <end position="225"/>
    </location>
</feature>
<evidence type="ECO:0000256" key="1">
    <source>
        <dbReference type="SAM" id="Phobius"/>
    </source>
</evidence>
<gene>
    <name evidence="2" type="ORF">IAC42_01525</name>
</gene>
<protein>
    <submittedName>
        <fullName evidence="2">DUF554 domain-containing protein</fullName>
    </submittedName>
</protein>
<dbReference type="InterPro" id="IPR007563">
    <property type="entry name" value="DUF554"/>
</dbReference>
<dbReference type="Proteomes" id="UP000823633">
    <property type="component" value="Unassembled WGS sequence"/>
</dbReference>
<dbReference type="Pfam" id="PF04474">
    <property type="entry name" value="DUF554"/>
    <property type="match status" value="1"/>
</dbReference>
<proteinExistence type="predicted"/>
<dbReference type="EMBL" id="JADIMU010000012">
    <property type="protein sequence ID" value="MBO8442432.1"/>
    <property type="molecule type" value="Genomic_DNA"/>
</dbReference>
<dbReference type="AlphaFoldDB" id="A0A9D9E870"/>
<reference evidence="2" key="1">
    <citation type="submission" date="2020-10" db="EMBL/GenBank/DDBJ databases">
        <authorList>
            <person name="Gilroy R."/>
        </authorList>
    </citation>
    <scope>NUCLEOTIDE SEQUENCE</scope>
    <source>
        <strain evidence="2">11167</strain>
    </source>
</reference>
<keyword evidence="1" id="KW-1133">Transmembrane helix</keyword>
<organism evidence="2 3">
    <name type="scientific">Candidatus Aphodenecus pullistercoris</name>
    <dbReference type="NCBI Taxonomy" id="2840669"/>
    <lineage>
        <taxon>Bacteria</taxon>
        <taxon>Pseudomonadati</taxon>
        <taxon>Spirochaetota</taxon>
        <taxon>Spirochaetia</taxon>
        <taxon>Spirochaetales</taxon>
        <taxon>Candidatus Aphodenecus</taxon>
    </lineage>
</organism>
<dbReference type="PANTHER" id="PTHR36111:SF2">
    <property type="entry name" value="INNER MEMBRANE PROTEIN"/>
    <property type="match status" value="1"/>
</dbReference>
<sequence>MTATIVNAIAVLLGTALGLLLKKSISPSFRTIVMTSSGAITLILGIQMALTMGSAIAVLFSLLIGGFIGYALRIEDRVLALGQKIGGKGADGDFGKGFLNASLLFCTGSMSIVGSIEAGTTGDWELILVKSIMDGFMAIVFAASYGRGVAASALTVLVYQGFFTLLGGWIGPILGDAGITAMSATGGVLLVFLALGLLGIKQIETGNFLPALVLAPVMQYLYSLLPI</sequence>